<gene>
    <name evidence="4" type="ORF">EXIGLDRAFT_710366</name>
</gene>
<dbReference type="SMART" id="SM00236">
    <property type="entry name" value="fCBD"/>
    <property type="match status" value="1"/>
</dbReference>
<dbReference type="InterPro" id="IPR011042">
    <property type="entry name" value="6-blade_b-propeller_TolB-like"/>
</dbReference>
<organism evidence="4 5">
    <name type="scientific">Exidia glandulosa HHB12029</name>
    <dbReference type="NCBI Taxonomy" id="1314781"/>
    <lineage>
        <taxon>Eukaryota</taxon>
        <taxon>Fungi</taxon>
        <taxon>Dikarya</taxon>
        <taxon>Basidiomycota</taxon>
        <taxon>Agaricomycotina</taxon>
        <taxon>Agaricomycetes</taxon>
        <taxon>Auriculariales</taxon>
        <taxon>Exidiaceae</taxon>
        <taxon>Exidia</taxon>
    </lineage>
</organism>
<sequence length="461" mass="48263">MSVASGWTVNGVASGLASPRTLAFDSAGHLLVLQAGSGIVALTLNADGSVASKTTVRSDPYLNHGLTLSADSTTLYASSNNSVWKWNYNPTTFALTNQVLLVTGMNNADHITRTLLVSKKHPDLLAVSRGSNDNLDTASVDPAQGRAAIKVFDLTAVPSGGYNYATSGTILAYGARNEVGLTEDASGIVWGVENSADQLTRTKNGVATDVHLDNPGEKLHNFGDALAASSVPTSSKWYGYPTCFAVWQPNQFPSTDSFKIGDWFTMNNNDTACATAKKPSVLFQAHSAPIDIKFGPSGDSDAYVSFHGSWNRQPPTGYKVVVVPGSVASSGAWTPTSPLSSTTGYTDLLWNPNLNSCPTSCFRPTGLVWSPDGRRLYVASDASGEIFVLTRNGGTTTTSGSASATPTSAPTTSIASTSTSTAPQATQTKYGQCGGNGWTGPTACQSGSTCTKQNDWYSQCL</sequence>
<protein>
    <submittedName>
        <fullName evidence="4">Soluble quino protein glucose dehydrogenase</fullName>
    </submittedName>
</protein>
<dbReference type="Pfam" id="PF22807">
    <property type="entry name" value="TrAA12"/>
    <property type="match status" value="1"/>
</dbReference>
<evidence type="ECO:0000313" key="4">
    <source>
        <dbReference type="EMBL" id="KZV91846.1"/>
    </source>
</evidence>
<dbReference type="InterPro" id="IPR054539">
    <property type="entry name" value="Beta-prop_PDH"/>
</dbReference>
<dbReference type="GO" id="GO:0005576">
    <property type="term" value="C:extracellular region"/>
    <property type="evidence" value="ECO:0007669"/>
    <property type="project" value="InterPro"/>
</dbReference>
<dbReference type="GO" id="GO:0005975">
    <property type="term" value="P:carbohydrate metabolic process"/>
    <property type="evidence" value="ECO:0007669"/>
    <property type="project" value="InterPro"/>
</dbReference>
<dbReference type="GO" id="GO:0030248">
    <property type="term" value="F:cellulose binding"/>
    <property type="evidence" value="ECO:0007669"/>
    <property type="project" value="InterPro"/>
</dbReference>
<dbReference type="SUPFAM" id="SSF50952">
    <property type="entry name" value="Soluble quinoprotein glucose dehydrogenase"/>
    <property type="match status" value="1"/>
</dbReference>
<feature type="domain" description="CBM1" evidence="3">
    <location>
        <begin position="425"/>
        <end position="461"/>
    </location>
</feature>
<dbReference type="AlphaFoldDB" id="A0A165HEF5"/>
<dbReference type="PROSITE" id="PS00562">
    <property type="entry name" value="CBM1_1"/>
    <property type="match status" value="1"/>
</dbReference>
<name>A0A165HEF5_EXIGL</name>
<evidence type="ECO:0000256" key="2">
    <source>
        <dbReference type="SAM" id="MobiDB-lite"/>
    </source>
</evidence>
<accession>A0A165HEF5</accession>
<dbReference type="Pfam" id="PF00734">
    <property type="entry name" value="CBM_1"/>
    <property type="match status" value="1"/>
</dbReference>
<dbReference type="Proteomes" id="UP000077266">
    <property type="component" value="Unassembled WGS sequence"/>
</dbReference>
<dbReference type="InterPro" id="IPR011041">
    <property type="entry name" value="Quinoprot_gluc/sorb_DH_b-prop"/>
</dbReference>
<dbReference type="Gene3D" id="2.120.10.30">
    <property type="entry name" value="TolB, C-terminal domain"/>
    <property type="match status" value="1"/>
</dbReference>
<feature type="region of interest" description="Disordered" evidence="2">
    <location>
        <begin position="394"/>
        <end position="426"/>
    </location>
</feature>
<evidence type="ECO:0000259" key="3">
    <source>
        <dbReference type="PROSITE" id="PS51164"/>
    </source>
</evidence>
<keyword evidence="5" id="KW-1185">Reference proteome</keyword>
<dbReference type="PROSITE" id="PS51164">
    <property type="entry name" value="CBM1_2"/>
    <property type="match status" value="1"/>
</dbReference>
<proteinExistence type="predicted"/>
<dbReference type="EMBL" id="KV426019">
    <property type="protein sequence ID" value="KZV91846.1"/>
    <property type="molecule type" value="Genomic_DNA"/>
</dbReference>
<dbReference type="SUPFAM" id="SSF57180">
    <property type="entry name" value="Cellulose-binding domain"/>
    <property type="match status" value="1"/>
</dbReference>
<dbReference type="STRING" id="1314781.A0A165HEF5"/>
<evidence type="ECO:0000313" key="5">
    <source>
        <dbReference type="Proteomes" id="UP000077266"/>
    </source>
</evidence>
<keyword evidence="1" id="KW-0732">Signal</keyword>
<dbReference type="InParanoid" id="A0A165HEF5"/>
<dbReference type="InterPro" id="IPR000254">
    <property type="entry name" value="CBD"/>
</dbReference>
<dbReference type="PANTHER" id="PTHR47572:SF4">
    <property type="entry name" value="LACTONASE DRP35"/>
    <property type="match status" value="1"/>
</dbReference>
<dbReference type="InterPro" id="IPR035971">
    <property type="entry name" value="CBD_sf"/>
</dbReference>
<evidence type="ECO:0000256" key="1">
    <source>
        <dbReference type="ARBA" id="ARBA00022729"/>
    </source>
</evidence>
<reference evidence="4 5" key="1">
    <citation type="journal article" date="2016" name="Mol. Biol. Evol.">
        <title>Comparative Genomics of Early-Diverging Mushroom-Forming Fungi Provides Insights into the Origins of Lignocellulose Decay Capabilities.</title>
        <authorList>
            <person name="Nagy L.G."/>
            <person name="Riley R."/>
            <person name="Tritt A."/>
            <person name="Adam C."/>
            <person name="Daum C."/>
            <person name="Floudas D."/>
            <person name="Sun H."/>
            <person name="Yadav J.S."/>
            <person name="Pangilinan J."/>
            <person name="Larsson K.H."/>
            <person name="Matsuura K."/>
            <person name="Barry K."/>
            <person name="Labutti K."/>
            <person name="Kuo R."/>
            <person name="Ohm R.A."/>
            <person name="Bhattacharya S.S."/>
            <person name="Shirouzu T."/>
            <person name="Yoshinaga Y."/>
            <person name="Martin F.M."/>
            <person name="Grigoriev I.V."/>
            <person name="Hibbett D.S."/>
        </authorList>
    </citation>
    <scope>NUCLEOTIDE SEQUENCE [LARGE SCALE GENOMIC DNA]</scope>
    <source>
        <strain evidence="4 5">HHB12029</strain>
    </source>
</reference>
<dbReference type="PANTHER" id="PTHR47572">
    <property type="entry name" value="LIPOPROTEIN-RELATED"/>
    <property type="match status" value="1"/>
</dbReference>
<dbReference type="OrthoDB" id="507128at2759"/>
<dbReference type="InterPro" id="IPR051262">
    <property type="entry name" value="SMP-30/CGR1_Lactonase"/>
</dbReference>